<dbReference type="AlphaFoldDB" id="A0AA94UFL4"/>
<feature type="region of interest" description="Disordered" evidence="1">
    <location>
        <begin position="92"/>
        <end position="121"/>
    </location>
</feature>
<name>A0AA94UFL4_9MYCO</name>
<dbReference type="RefSeq" id="WP_138248295.1">
    <property type="nucleotide sequence ID" value="NZ_POTM01000019.1"/>
</dbReference>
<feature type="compositionally biased region" description="Basic and acidic residues" evidence="1">
    <location>
        <begin position="92"/>
        <end position="110"/>
    </location>
</feature>
<dbReference type="Gene3D" id="3.10.450.50">
    <property type="match status" value="1"/>
</dbReference>
<feature type="compositionally biased region" description="Basic residues" evidence="1">
    <location>
        <begin position="111"/>
        <end position="121"/>
    </location>
</feature>
<evidence type="ECO:0000313" key="3">
    <source>
        <dbReference type="Proteomes" id="UP000309984"/>
    </source>
</evidence>
<comment type="caution">
    <text evidence="2">The sequence shown here is derived from an EMBL/GenBank/DDBJ whole genome shotgun (WGS) entry which is preliminary data.</text>
</comment>
<dbReference type="EMBL" id="POTM01000019">
    <property type="protein sequence ID" value="TLH72377.1"/>
    <property type="molecule type" value="Genomic_DNA"/>
</dbReference>
<organism evidence="2 3">
    <name type="scientific">Mycolicibacterium phocaicum</name>
    <dbReference type="NCBI Taxonomy" id="319706"/>
    <lineage>
        <taxon>Bacteria</taxon>
        <taxon>Bacillati</taxon>
        <taxon>Actinomycetota</taxon>
        <taxon>Actinomycetes</taxon>
        <taxon>Mycobacteriales</taxon>
        <taxon>Mycobacteriaceae</taxon>
        <taxon>Mycolicibacterium</taxon>
    </lineage>
</organism>
<sequence>MRRVRLPHRLADGLSARRPRGLVASTIDRQGRNEPCWCGSGRKYKKCHLGNEQATLLERSDWLYAKAVQHVMHSDWDELLTDVRVTRARAARDEETMLRSHGRSDGDRQRAGRGRWIRRIP</sequence>
<evidence type="ECO:0008006" key="4">
    <source>
        <dbReference type="Google" id="ProtNLM"/>
    </source>
</evidence>
<evidence type="ECO:0000256" key="1">
    <source>
        <dbReference type="SAM" id="MobiDB-lite"/>
    </source>
</evidence>
<evidence type="ECO:0000313" key="2">
    <source>
        <dbReference type="EMBL" id="TLH72377.1"/>
    </source>
</evidence>
<proteinExistence type="predicted"/>
<keyword evidence="3" id="KW-1185">Reference proteome</keyword>
<dbReference type="Proteomes" id="UP000309984">
    <property type="component" value="Unassembled WGS sequence"/>
</dbReference>
<dbReference type="Pfam" id="PF02810">
    <property type="entry name" value="SEC-C"/>
    <property type="match status" value="1"/>
</dbReference>
<dbReference type="SUPFAM" id="SSF103642">
    <property type="entry name" value="Sec-C motif"/>
    <property type="match status" value="1"/>
</dbReference>
<gene>
    <name evidence="2" type="ORF">C1S79_06050</name>
</gene>
<protein>
    <recommendedName>
        <fullName evidence="4">Preprotein translocase SecA</fullName>
    </recommendedName>
</protein>
<reference evidence="2 3" key="1">
    <citation type="submission" date="2018-01" db="EMBL/GenBank/DDBJ databases">
        <title>Comparative genomics of Mycobacterium mucogenicum and Mycobacterium neoaurum clade members emphasizing tRNA and non-coding RNA.</title>
        <authorList>
            <person name="Behra P.R.K."/>
            <person name="Pettersson B.M.F."/>
            <person name="Das S."/>
            <person name="Dasgupta S."/>
            <person name="Kirsebom L.A."/>
        </authorList>
    </citation>
    <scope>NUCLEOTIDE SEQUENCE [LARGE SCALE GENOMIC DNA]</scope>
    <source>
        <strain evidence="2 3">DSM 45104</strain>
    </source>
</reference>
<accession>A0AA94UFL4</accession>
<dbReference type="InterPro" id="IPR004027">
    <property type="entry name" value="SEC_C_motif"/>
</dbReference>